<proteinExistence type="predicted"/>
<dbReference type="AlphaFoldDB" id="A0A318KPT3"/>
<reference evidence="1 2" key="1">
    <citation type="submission" date="2018-05" db="EMBL/GenBank/DDBJ databases">
        <title>Genomic Encyclopedia of Type Strains, Phase IV (KMG-IV): sequencing the most valuable type-strain genomes for metagenomic binning, comparative biology and taxonomic classification.</title>
        <authorList>
            <person name="Goeker M."/>
        </authorList>
    </citation>
    <scope>NUCLEOTIDE SEQUENCE [LARGE SCALE GENOMIC DNA]</scope>
    <source>
        <strain evidence="1 2">JC118</strain>
    </source>
</reference>
<keyword evidence="2" id="KW-1185">Reference proteome</keyword>
<dbReference type="EMBL" id="QJKH01000005">
    <property type="protein sequence ID" value="PXX79759.1"/>
    <property type="molecule type" value="Genomic_DNA"/>
</dbReference>
<evidence type="ECO:0000313" key="1">
    <source>
        <dbReference type="EMBL" id="PXX79759.1"/>
    </source>
</evidence>
<dbReference type="RefSeq" id="WP_022937136.1">
    <property type="nucleotide sequence ID" value="NZ_CABKRQ010000002.1"/>
</dbReference>
<name>A0A318KPT3_9FIRM</name>
<dbReference type="Proteomes" id="UP000247612">
    <property type="component" value="Unassembled WGS sequence"/>
</dbReference>
<organism evidence="1 2">
    <name type="scientific">Dielma fastidiosa</name>
    <dbReference type="NCBI Taxonomy" id="1034346"/>
    <lineage>
        <taxon>Bacteria</taxon>
        <taxon>Bacillati</taxon>
        <taxon>Bacillota</taxon>
        <taxon>Erysipelotrichia</taxon>
        <taxon>Erysipelotrichales</taxon>
        <taxon>Erysipelotrichaceae</taxon>
        <taxon>Dielma</taxon>
    </lineage>
</organism>
<gene>
    <name evidence="1" type="ORF">DES51_105233</name>
</gene>
<sequence length="56" mass="6368">MEQLNTEKILKDMEAIKHSLSLMAKCVDSITLDRAVDKLNDAIELVSIYTEDKDND</sequence>
<evidence type="ECO:0000313" key="2">
    <source>
        <dbReference type="Proteomes" id="UP000247612"/>
    </source>
</evidence>
<protein>
    <submittedName>
        <fullName evidence="1">Uncharacterized protein</fullName>
    </submittedName>
</protein>
<accession>A0A318KPT3</accession>
<comment type="caution">
    <text evidence="1">The sequence shown here is derived from an EMBL/GenBank/DDBJ whole genome shotgun (WGS) entry which is preliminary data.</text>
</comment>
<dbReference type="STRING" id="1034346.GCA_000313565_00825"/>